<dbReference type="CDD" id="cd22191">
    <property type="entry name" value="DPBB_RlpA_EXP_N-like"/>
    <property type="match status" value="1"/>
</dbReference>
<gene>
    <name evidence="4" type="ORF">LRAMOSA09725</name>
</gene>
<protein>
    <recommendedName>
        <fullName evidence="3">RlpA-like protein double-psi beta-barrel domain-containing protein</fullName>
    </recommendedName>
</protein>
<dbReference type="InterPro" id="IPR051477">
    <property type="entry name" value="Expansin_CellWall"/>
</dbReference>
<dbReference type="Pfam" id="PF03330">
    <property type="entry name" value="DPBB_1"/>
    <property type="match status" value="1"/>
</dbReference>
<evidence type="ECO:0000313" key="4">
    <source>
        <dbReference type="EMBL" id="CDS07202.1"/>
    </source>
</evidence>
<feature type="signal peptide" evidence="2">
    <location>
        <begin position="1"/>
        <end position="22"/>
    </location>
</feature>
<dbReference type="AlphaFoldDB" id="A0A077WL10"/>
<dbReference type="Gene3D" id="2.40.40.10">
    <property type="entry name" value="RlpA-like domain"/>
    <property type="match status" value="1"/>
</dbReference>
<dbReference type="EMBL" id="LK023323">
    <property type="protein sequence ID" value="CDS07202.1"/>
    <property type="molecule type" value="Genomic_DNA"/>
</dbReference>
<proteinExistence type="predicted"/>
<keyword evidence="1 2" id="KW-0732">Signal</keyword>
<feature type="domain" description="RlpA-like protein double-psi beta-barrel" evidence="3">
    <location>
        <begin position="48"/>
        <end position="143"/>
    </location>
</feature>
<evidence type="ECO:0000259" key="3">
    <source>
        <dbReference type="Pfam" id="PF03330"/>
    </source>
</evidence>
<dbReference type="SUPFAM" id="SSF50685">
    <property type="entry name" value="Barwin-like endoglucanases"/>
    <property type="match status" value="1"/>
</dbReference>
<dbReference type="InterPro" id="IPR036908">
    <property type="entry name" value="RlpA-like_sf"/>
</dbReference>
<accession>A0A077WL10</accession>
<name>A0A077WL10_9FUNG</name>
<dbReference type="PANTHER" id="PTHR31836:SF28">
    <property type="entry name" value="SRCR DOMAIN-CONTAINING PROTEIN-RELATED"/>
    <property type="match status" value="1"/>
</dbReference>
<organism evidence="4">
    <name type="scientific">Lichtheimia ramosa</name>
    <dbReference type="NCBI Taxonomy" id="688394"/>
    <lineage>
        <taxon>Eukaryota</taxon>
        <taxon>Fungi</taxon>
        <taxon>Fungi incertae sedis</taxon>
        <taxon>Mucoromycota</taxon>
        <taxon>Mucoromycotina</taxon>
        <taxon>Mucoromycetes</taxon>
        <taxon>Mucorales</taxon>
        <taxon>Lichtheimiaceae</taxon>
        <taxon>Lichtheimia</taxon>
    </lineage>
</organism>
<dbReference type="PANTHER" id="PTHR31836">
    <property type="match status" value="1"/>
</dbReference>
<dbReference type="OrthoDB" id="623670at2759"/>
<dbReference type="InterPro" id="IPR009009">
    <property type="entry name" value="RlpA-like_DPBB"/>
</dbReference>
<evidence type="ECO:0000256" key="2">
    <source>
        <dbReference type="SAM" id="SignalP"/>
    </source>
</evidence>
<feature type="chain" id="PRO_5001726263" description="RlpA-like protein double-psi beta-barrel domain-containing protein" evidence="2">
    <location>
        <begin position="23"/>
        <end position="147"/>
    </location>
</feature>
<evidence type="ECO:0000256" key="1">
    <source>
        <dbReference type="ARBA" id="ARBA00022729"/>
    </source>
</evidence>
<sequence length="147" mass="16583">MRFLSVLFLATLLLVGTILVDAKKHTATAVRRREEHTNSIEKRHKYHGRATWFVPSIHGGSMGACWEYEGDHEYVVAMNKVQYGSLTNKSGWCFKKIRIYANGKSVDAVVKDACPECKYGDLDLTPPVFKALGDLDTGILKITWHEI</sequence>
<reference evidence="4" key="1">
    <citation type="journal article" date="2014" name="Genome Announc.">
        <title>De novo whole-genome sequence and genome annotation of Lichtheimia ramosa.</title>
        <authorList>
            <person name="Linde J."/>
            <person name="Schwartze V."/>
            <person name="Binder U."/>
            <person name="Lass-Florl C."/>
            <person name="Voigt K."/>
            <person name="Horn F."/>
        </authorList>
    </citation>
    <scope>NUCLEOTIDE SEQUENCE</scope>
    <source>
        <strain evidence="4">JMRC FSU:6197</strain>
    </source>
</reference>